<dbReference type="AlphaFoldDB" id="A0A7X0SRD1"/>
<keyword evidence="2" id="KW-0238">DNA-binding</keyword>
<keyword evidence="4" id="KW-0812">Transmembrane</keyword>
<dbReference type="PROSITE" id="PS00041">
    <property type="entry name" value="HTH_ARAC_FAMILY_1"/>
    <property type="match status" value="1"/>
</dbReference>
<evidence type="ECO:0000256" key="2">
    <source>
        <dbReference type="ARBA" id="ARBA00023125"/>
    </source>
</evidence>
<comment type="caution">
    <text evidence="6">The sequence shown here is derived from an EMBL/GenBank/DDBJ whole genome shotgun (WGS) entry which is preliminary data.</text>
</comment>
<evidence type="ECO:0000259" key="5">
    <source>
        <dbReference type="PROSITE" id="PS01124"/>
    </source>
</evidence>
<dbReference type="Gene3D" id="1.10.10.60">
    <property type="entry name" value="Homeodomain-like"/>
    <property type="match status" value="2"/>
</dbReference>
<accession>A0A7X0SRD1</accession>
<keyword evidence="1" id="KW-0805">Transcription regulation</keyword>
<dbReference type="PANTHER" id="PTHR43280:SF2">
    <property type="entry name" value="HTH-TYPE TRANSCRIPTIONAL REGULATOR EXSA"/>
    <property type="match status" value="1"/>
</dbReference>
<keyword evidence="4" id="KW-0472">Membrane</keyword>
<dbReference type="InterPro" id="IPR018060">
    <property type="entry name" value="HTH_AraC"/>
</dbReference>
<dbReference type="Proteomes" id="UP000564644">
    <property type="component" value="Unassembled WGS sequence"/>
</dbReference>
<dbReference type="PANTHER" id="PTHR43280">
    <property type="entry name" value="ARAC-FAMILY TRANSCRIPTIONAL REGULATOR"/>
    <property type="match status" value="1"/>
</dbReference>
<dbReference type="SUPFAM" id="SSF46689">
    <property type="entry name" value="Homeodomain-like"/>
    <property type="match status" value="1"/>
</dbReference>
<evidence type="ECO:0000313" key="7">
    <source>
        <dbReference type="Proteomes" id="UP000564644"/>
    </source>
</evidence>
<feature type="transmembrane region" description="Helical" evidence="4">
    <location>
        <begin position="12"/>
        <end position="32"/>
    </location>
</feature>
<gene>
    <name evidence="6" type="ORF">H7C18_27835</name>
</gene>
<dbReference type="GO" id="GO:0003700">
    <property type="term" value="F:DNA-binding transcription factor activity"/>
    <property type="evidence" value="ECO:0007669"/>
    <property type="project" value="InterPro"/>
</dbReference>
<dbReference type="SMART" id="SM00342">
    <property type="entry name" value="HTH_ARAC"/>
    <property type="match status" value="1"/>
</dbReference>
<feature type="transmembrane region" description="Helical" evidence="4">
    <location>
        <begin position="257"/>
        <end position="285"/>
    </location>
</feature>
<proteinExistence type="predicted"/>
<dbReference type="InterPro" id="IPR041522">
    <property type="entry name" value="CdaR_GGDEF"/>
</dbReference>
<evidence type="ECO:0000256" key="4">
    <source>
        <dbReference type="SAM" id="Phobius"/>
    </source>
</evidence>
<evidence type="ECO:0000256" key="3">
    <source>
        <dbReference type="ARBA" id="ARBA00023163"/>
    </source>
</evidence>
<name>A0A7X0SRD1_9BACL</name>
<organism evidence="6 7">
    <name type="scientific">Cohnella zeiphila</name>
    <dbReference type="NCBI Taxonomy" id="2761120"/>
    <lineage>
        <taxon>Bacteria</taxon>
        <taxon>Bacillati</taxon>
        <taxon>Bacillota</taxon>
        <taxon>Bacilli</taxon>
        <taxon>Bacillales</taxon>
        <taxon>Paenibacillaceae</taxon>
        <taxon>Cohnella</taxon>
    </lineage>
</organism>
<protein>
    <submittedName>
        <fullName evidence="6">Helix-turn-helix domain-containing protein</fullName>
    </submittedName>
</protein>
<sequence>MKKSWLFKTLLFNLFIFLFVAAFLLFLLFHLLTKQNEDEMTHVSRQYAIQVMQTVDSHLQSIDQNMLKGLLTSTGLNNFIKNGAQDQYYLNYTIVQDLLKLKDSNSLIHSIYLVHPKQNYVLSTSTIQSLPQYGDYSFVKTTVEQVASIYWSDARCFSEFENQACTHVVSLVRRYPSASNEGIYLVVNISVSSINQLIKSFYDFKLHEIQISDRSGQLFLDSKNDMTREALDKVVSSSVTSPYTGWSVASGSENQNIVFAIHLLTNIWMFVGIIFVAVGSVVIIIRTRKQYIPIQKIFLRLNSLPIFKSTHLLTGKNELSVIESAFNLMIEQSSQFQLLMEEDKHLRKRQLFYELIEGSTRISIEEWQEYEDNLSVPRLLPYQWIAIIEIDRFQLFGETYSPRDQNLLRFILIQVLQEIVGSHEGAVWSDWVSPQRLCSLMQFKVRQFDQVHEVVHRLHDWVNDNLKFSVTIGVGEQADSIGTISESYKEAMIAIQYKATIGASNIIFYRDVQKLDNRKSFYDIYVRFQLLAQSMRIQEEQWKEKFADVFRIMKECRLSRDDVARLLLFFISQFEHQESINSQDQPRGYQVRLEQMKAQIDQFEEIEQLQNEFYSELTELLEAIKTDRVQRKQHHLIHEIREYIEAHFTDSNLSLELFNDKFGIGVKNLSKLFKEEFGVNFIDYLTHLRIERAKSLLLETDRPVQEIAEEVAYSGAIAFGRVFKRIVGVTPSVYREQIKTNGETRVVENDS</sequence>
<keyword evidence="7" id="KW-1185">Reference proteome</keyword>
<dbReference type="Pfam" id="PF12833">
    <property type="entry name" value="HTH_18"/>
    <property type="match status" value="1"/>
</dbReference>
<dbReference type="RefSeq" id="WP_185132397.1">
    <property type="nucleotide sequence ID" value="NZ_JACJVO010000036.1"/>
</dbReference>
<evidence type="ECO:0000313" key="6">
    <source>
        <dbReference type="EMBL" id="MBB6734743.1"/>
    </source>
</evidence>
<dbReference type="GO" id="GO:0043565">
    <property type="term" value="F:sequence-specific DNA binding"/>
    <property type="evidence" value="ECO:0007669"/>
    <property type="project" value="InterPro"/>
</dbReference>
<dbReference type="EMBL" id="JACJVO010000036">
    <property type="protein sequence ID" value="MBB6734743.1"/>
    <property type="molecule type" value="Genomic_DNA"/>
</dbReference>
<dbReference type="Pfam" id="PF17853">
    <property type="entry name" value="GGDEF_2"/>
    <property type="match status" value="1"/>
</dbReference>
<evidence type="ECO:0000256" key="1">
    <source>
        <dbReference type="ARBA" id="ARBA00023015"/>
    </source>
</evidence>
<keyword evidence="4" id="KW-1133">Transmembrane helix</keyword>
<dbReference type="InterPro" id="IPR009057">
    <property type="entry name" value="Homeodomain-like_sf"/>
</dbReference>
<feature type="domain" description="HTH araC/xylS-type" evidence="5">
    <location>
        <begin position="638"/>
        <end position="737"/>
    </location>
</feature>
<dbReference type="InterPro" id="IPR018062">
    <property type="entry name" value="HTH_AraC-typ_CS"/>
</dbReference>
<dbReference type="PROSITE" id="PS01124">
    <property type="entry name" value="HTH_ARAC_FAMILY_2"/>
    <property type="match status" value="1"/>
</dbReference>
<reference evidence="6 7" key="1">
    <citation type="submission" date="2020-08" db="EMBL/GenBank/DDBJ databases">
        <title>Cohnella phylogeny.</title>
        <authorList>
            <person name="Dunlap C."/>
        </authorList>
    </citation>
    <scope>NUCLEOTIDE SEQUENCE [LARGE SCALE GENOMIC DNA]</scope>
    <source>
        <strain evidence="6 7">CBP 2801</strain>
    </source>
</reference>
<keyword evidence="3" id="KW-0804">Transcription</keyword>